<reference evidence="1" key="1">
    <citation type="submission" date="2021-06" db="EMBL/GenBank/DDBJ databases">
        <authorList>
            <person name="Kallberg Y."/>
            <person name="Tangrot J."/>
            <person name="Rosling A."/>
        </authorList>
    </citation>
    <scope>NUCLEOTIDE SEQUENCE</scope>
    <source>
        <strain evidence="1">FL966</strain>
    </source>
</reference>
<proteinExistence type="predicted"/>
<dbReference type="Proteomes" id="UP000789759">
    <property type="component" value="Unassembled WGS sequence"/>
</dbReference>
<dbReference type="EMBL" id="CAJVQA010007280">
    <property type="protein sequence ID" value="CAG8654287.1"/>
    <property type="molecule type" value="Genomic_DNA"/>
</dbReference>
<evidence type="ECO:0000313" key="2">
    <source>
        <dbReference type="Proteomes" id="UP000789759"/>
    </source>
</evidence>
<accession>A0A9N9DVD2</accession>
<keyword evidence="2" id="KW-1185">Reference proteome</keyword>
<gene>
    <name evidence="1" type="ORF">CPELLU_LOCUS9490</name>
</gene>
<name>A0A9N9DVD2_9GLOM</name>
<sequence>FKKKTAQNRMLIKNPTEDNPYIEEVKTFLTQKETQDTNMTETCLQEQETEEIILDYDIDSKTDTVCTEIPIENNLNTTQELVINNTNLKST</sequence>
<dbReference type="AlphaFoldDB" id="A0A9N9DVD2"/>
<organism evidence="1 2">
    <name type="scientific">Cetraspora pellucida</name>
    <dbReference type="NCBI Taxonomy" id="1433469"/>
    <lineage>
        <taxon>Eukaryota</taxon>
        <taxon>Fungi</taxon>
        <taxon>Fungi incertae sedis</taxon>
        <taxon>Mucoromycota</taxon>
        <taxon>Glomeromycotina</taxon>
        <taxon>Glomeromycetes</taxon>
        <taxon>Diversisporales</taxon>
        <taxon>Gigasporaceae</taxon>
        <taxon>Cetraspora</taxon>
    </lineage>
</organism>
<evidence type="ECO:0000313" key="1">
    <source>
        <dbReference type="EMBL" id="CAG8654287.1"/>
    </source>
</evidence>
<protein>
    <submittedName>
        <fullName evidence="1">22049_t:CDS:1</fullName>
    </submittedName>
</protein>
<feature type="non-terminal residue" evidence="1">
    <location>
        <position position="1"/>
    </location>
</feature>
<comment type="caution">
    <text evidence="1">The sequence shown here is derived from an EMBL/GenBank/DDBJ whole genome shotgun (WGS) entry which is preliminary data.</text>
</comment>